<dbReference type="AlphaFoldDB" id="A0A9W9DZF3"/>
<protein>
    <submittedName>
        <fullName evidence="2">Uncharacterized protein</fullName>
    </submittedName>
</protein>
<organism evidence="2 3">
    <name type="scientific">Lentinula lateritia</name>
    <dbReference type="NCBI Taxonomy" id="40482"/>
    <lineage>
        <taxon>Eukaryota</taxon>
        <taxon>Fungi</taxon>
        <taxon>Dikarya</taxon>
        <taxon>Basidiomycota</taxon>
        <taxon>Agaricomycotina</taxon>
        <taxon>Agaricomycetes</taxon>
        <taxon>Agaricomycetidae</taxon>
        <taxon>Agaricales</taxon>
        <taxon>Marasmiineae</taxon>
        <taxon>Omphalotaceae</taxon>
        <taxon>Lentinula</taxon>
    </lineage>
</organism>
<sequence length="642" mass="72576">MDSAHPPNVSFSSLPSVAQSPLPSSKPVKTAKKPTSEYLTALIRNAEDPDRQVIRNPTFTRDFPLKSGIPPGGHDPTQRTLRKIPRIPPSQQSHAPKQLEFATDVQGIAYTYPVSSPSHPATHESPKYSQIKLQYQEFWQGIKEKQDTLENEMRPVEKSSPVDHKEVKPAQNDHPHRRAARPRKNIIILDDSDDPDAFRGFKSRRGQQEEAPVSPNPEGLDRDLSDPDTGSDWWEDEKVTNPVTTDSQEDDTPLLEWLIKCEEEATGDSSIHVKVVTNVKEEEKPVAQDFDLIGSDAEGSLEMKVPWYRRSKIIILDDDSDPDAFRGFKGRRPRLERSAEEKTCPSEVAIEHPIFGISSPYPFQFRTSFTHNFTRNYTRPTRKPRRKANFHPPARRVPVQHQTPVQKLKNLARNRKEHPPRVSFAELLGWEYDETDEESQGRLSTEWKEVEEDGEEPAEPTTSIHDKSTEQIDNLSLLQQQDDDKNPSCVPLGGTQSEISQALHDVDNGSDGDEEDNGEDPCVESENIIPRTPPPRSLSRINLLSLSPLDSEFRLLNWVSDLSNRSCPHSAEEEESEDSLRYHPDSHTTSPDSSSTSRSPNSTSPHKVPASCVSDDDHLASSDHGMGTDHWLRYLYPSHEER</sequence>
<evidence type="ECO:0000313" key="2">
    <source>
        <dbReference type="EMBL" id="KAJ4493561.1"/>
    </source>
</evidence>
<feature type="compositionally biased region" description="Acidic residues" evidence="1">
    <location>
        <begin position="508"/>
        <end position="523"/>
    </location>
</feature>
<dbReference type="Proteomes" id="UP001150238">
    <property type="component" value="Unassembled WGS sequence"/>
</dbReference>
<feature type="region of interest" description="Disordered" evidence="1">
    <location>
        <begin position="146"/>
        <end position="251"/>
    </location>
</feature>
<feature type="region of interest" description="Disordered" evidence="1">
    <location>
        <begin position="433"/>
        <end position="468"/>
    </location>
</feature>
<feature type="region of interest" description="Disordered" evidence="1">
    <location>
        <begin position="375"/>
        <end position="395"/>
    </location>
</feature>
<feature type="compositionally biased region" description="Basic and acidic residues" evidence="1">
    <location>
        <begin position="615"/>
        <end position="629"/>
    </location>
</feature>
<feature type="compositionally biased region" description="Basic residues" evidence="1">
    <location>
        <begin position="175"/>
        <end position="184"/>
    </location>
</feature>
<reference evidence="2" key="1">
    <citation type="submission" date="2022-08" db="EMBL/GenBank/DDBJ databases">
        <authorList>
            <consortium name="DOE Joint Genome Institute"/>
            <person name="Min B."/>
            <person name="Riley R."/>
            <person name="Sierra-Patev S."/>
            <person name="Naranjo-Ortiz M."/>
            <person name="Looney B."/>
            <person name="Konkel Z."/>
            <person name="Slot J.C."/>
            <person name="Sakamoto Y."/>
            <person name="Steenwyk J.L."/>
            <person name="Rokas A."/>
            <person name="Carro J."/>
            <person name="Camarero S."/>
            <person name="Ferreira P."/>
            <person name="Molpeceres G."/>
            <person name="Ruiz-Duenas F.J."/>
            <person name="Serrano A."/>
            <person name="Henrissat B."/>
            <person name="Drula E."/>
            <person name="Hughes K.W."/>
            <person name="Mata J.L."/>
            <person name="Ishikawa N.K."/>
            <person name="Vargas-Isla R."/>
            <person name="Ushijima S."/>
            <person name="Smith C.A."/>
            <person name="Ahrendt S."/>
            <person name="Andreopoulos W."/>
            <person name="He G."/>
            <person name="Labutti K."/>
            <person name="Lipzen A."/>
            <person name="Ng V."/>
            <person name="Sandor L."/>
            <person name="Barry K."/>
            <person name="Martinez A.T."/>
            <person name="Xiao Y."/>
            <person name="Gibbons J.G."/>
            <person name="Terashima K."/>
            <person name="Hibbett D.S."/>
            <person name="Grigoriev I.V."/>
        </authorList>
    </citation>
    <scope>NUCLEOTIDE SEQUENCE</scope>
    <source>
        <strain evidence="2">Sp2 HRB7682 ss15</strain>
    </source>
</reference>
<feature type="compositionally biased region" description="Basic and acidic residues" evidence="1">
    <location>
        <begin position="146"/>
        <end position="174"/>
    </location>
</feature>
<feature type="region of interest" description="Disordered" evidence="1">
    <location>
        <begin position="504"/>
        <end position="538"/>
    </location>
</feature>
<evidence type="ECO:0000256" key="1">
    <source>
        <dbReference type="SAM" id="MobiDB-lite"/>
    </source>
</evidence>
<feature type="compositionally biased region" description="Acidic residues" evidence="1">
    <location>
        <begin position="449"/>
        <end position="458"/>
    </location>
</feature>
<evidence type="ECO:0000313" key="3">
    <source>
        <dbReference type="Proteomes" id="UP001150238"/>
    </source>
</evidence>
<accession>A0A9W9DZF3</accession>
<proteinExistence type="predicted"/>
<feature type="region of interest" description="Disordered" evidence="1">
    <location>
        <begin position="564"/>
        <end position="629"/>
    </location>
</feature>
<gene>
    <name evidence="2" type="ORF">C8J55DRAFT_161752</name>
</gene>
<feature type="compositionally biased region" description="Basic residues" evidence="1">
    <location>
        <begin position="380"/>
        <end position="389"/>
    </location>
</feature>
<feature type="compositionally biased region" description="Low complexity" evidence="1">
    <location>
        <begin position="587"/>
        <end position="606"/>
    </location>
</feature>
<reference evidence="2" key="2">
    <citation type="journal article" date="2023" name="Proc. Natl. Acad. Sci. U.S.A.">
        <title>A global phylogenomic analysis of the shiitake genus Lentinula.</title>
        <authorList>
            <person name="Sierra-Patev S."/>
            <person name="Min B."/>
            <person name="Naranjo-Ortiz M."/>
            <person name="Looney B."/>
            <person name="Konkel Z."/>
            <person name="Slot J.C."/>
            <person name="Sakamoto Y."/>
            <person name="Steenwyk J.L."/>
            <person name="Rokas A."/>
            <person name="Carro J."/>
            <person name="Camarero S."/>
            <person name="Ferreira P."/>
            <person name="Molpeceres G."/>
            <person name="Ruiz-Duenas F.J."/>
            <person name="Serrano A."/>
            <person name="Henrissat B."/>
            <person name="Drula E."/>
            <person name="Hughes K.W."/>
            <person name="Mata J.L."/>
            <person name="Ishikawa N.K."/>
            <person name="Vargas-Isla R."/>
            <person name="Ushijima S."/>
            <person name="Smith C.A."/>
            <person name="Donoghue J."/>
            <person name="Ahrendt S."/>
            <person name="Andreopoulos W."/>
            <person name="He G."/>
            <person name="LaButti K."/>
            <person name="Lipzen A."/>
            <person name="Ng V."/>
            <person name="Riley R."/>
            <person name="Sandor L."/>
            <person name="Barry K."/>
            <person name="Martinez A.T."/>
            <person name="Xiao Y."/>
            <person name="Gibbons J.G."/>
            <person name="Terashima K."/>
            <person name="Grigoriev I.V."/>
            <person name="Hibbett D."/>
        </authorList>
    </citation>
    <scope>NUCLEOTIDE SEQUENCE</scope>
    <source>
        <strain evidence="2">Sp2 HRB7682 ss15</strain>
    </source>
</reference>
<feature type="compositionally biased region" description="Polar residues" evidence="1">
    <location>
        <begin position="9"/>
        <end position="23"/>
    </location>
</feature>
<comment type="caution">
    <text evidence="2">The sequence shown here is derived from an EMBL/GenBank/DDBJ whole genome shotgun (WGS) entry which is preliminary data.</text>
</comment>
<feature type="region of interest" description="Disordered" evidence="1">
    <location>
        <begin position="1"/>
        <end position="97"/>
    </location>
</feature>
<name>A0A9W9DZF3_9AGAR</name>
<dbReference type="EMBL" id="JANVFS010000003">
    <property type="protein sequence ID" value="KAJ4493561.1"/>
    <property type="molecule type" value="Genomic_DNA"/>
</dbReference>